<keyword evidence="3" id="KW-1185">Reference proteome</keyword>
<evidence type="ECO:0000259" key="1">
    <source>
        <dbReference type="Pfam" id="PF09633"/>
    </source>
</evidence>
<dbReference type="Pfam" id="PF09633">
    <property type="entry name" value="DUF2023"/>
    <property type="match status" value="1"/>
</dbReference>
<dbReference type="RefSeq" id="WP_115268622.1">
    <property type="nucleotide sequence ID" value="NZ_CASFEE010000039.1"/>
</dbReference>
<dbReference type="AlphaFoldDB" id="A0A377GV38"/>
<sequence length="114" mass="13426">MSEQKRNELGVFFHMIYELNKGLRSLALLTTTTENFEIIKERLDKSSYTYILESLKSNYVNIFFGTSECIEVLKKFKKSSLREYSAEEDFILGVLLGYNIQQQCKRYISRKKVS</sequence>
<dbReference type="Gene3D" id="3.30.2190.10">
    <property type="entry name" value="PG1857-like"/>
    <property type="match status" value="1"/>
</dbReference>
<dbReference type="SUPFAM" id="SSF160448">
    <property type="entry name" value="PG1857-like"/>
    <property type="match status" value="1"/>
</dbReference>
<protein>
    <submittedName>
        <fullName evidence="2">Protein of uncharacterized function (DUF2023)</fullName>
    </submittedName>
</protein>
<feature type="domain" description="DUF2023" evidence="1">
    <location>
        <begin position="11"/>
        <end position="110"/>
    </location>
</feature>
<dbReference type="OrthoDB" id="8138867at2"/>
<gene>
    <name evidence="2" type="ORF">NCTC10723_00275</name>
</gene>
<name>A0A377GV38_9FUSO</name>
<proteinExistence type="predicted"/>
<dbReference type="InterPro" id="IPR018594">
    <property type="entry name" value="DUF2023"/>
</dbReference>
<dbReference type="InterPro" id="IPR036780">
    <property type="entry name" value="PG1857-like_sf"/>
</dbReference>
<dbReference type="Proteomes" id="UP000255328">
    <property type="component" value="Unassembled WGS sequence"/>
</dbReference>
<evidence type="ECO:0000313" key="3">
    <source>
        <dbReference type="Proteomes" id="UP000255328"/>
    </source>
</evidence>
<evidence type="ECO:0000313" key="2">
    <source>
        <dbReference type="EMBL" id="STO30845.1"/>
    </source>
</evidence>
<organism evidence="2 3">
    <name type="scientific">Fusobacterium necrogenes</name>
    <dbReference type="NCBI Taxonomy" id="858"/>
    <lineage>
        <taxon>Bacteria</taxon>
        <taxon>Fusobacteriati</taxon>
        <taxon>Fusobacteriota</taxon>
        <taxon>Fusobacteriia</taxon>
        <taxon>Fusobacteriales</taxon>
        <taxon>Fusobacteriaceae</taxon>
        <taxon>Fusobacterium</taxon>
    </lineage>
</organism>
<accession>A0A377GV38</accession>
<dbReference type="EMBL" id="UGGU01000003">
    <property type="protein sequence ID" value="STO30845.1"/>
    <property type="molecule type" value="Genomic_DNA"/>
</dbReference>
<reference evidence="2 3" key="1">
    <citation type="submission" date="2018-06" db="EMBL/GenBank/DDBJ databases">
        <authorList>
            <consortium name="Pathogen Informatics"/>
            <person name="Doyle S."/>
        </authorList>
    </citation>
    <scope>NUCLEOTIDE SEQUENCE [LARGE SCALE GENOMIC DNA]</scope>
    <source>
        <strain evidence="2 3">NCTC10723</strain>
    </source>
</reference>